<protein>
    <recommendedName>
        <fullName evidence="4">HTH tetR-type domain-containing protein</fullName>
    </recommendedName>
</protein>
<evidence type="ECO:0000313" key="5">
    <source>
        <dbReference type="EMBL" id="GAA2211725.1"/>
    </source>
</evidence>
<evidence type="ECO:0000259" key="4">
    <source>
        <dbReference type="PROSITE" id="PS50977"/>
    </source>
</evidence>
<dbReference type="InterPro" id="IPR009057">
    <property type="entry name" value="Homeodomain-like_sf"/>
</dbReference>
<accession>A0ABN3CQK0</accession>
<dbReference type="SUPFAM" id="SSF46689">
    <property type="entry name" value="Homeodomain-like"/>
    <property type="match status" value="1"/>
</dbReference>
<proteinExistence type="predicted"/>
<dbReference type="PROSITE" id="PS50977">
    <property type="entry name" value="HTH_TETR_2"/>
    <property type="match status" value="1"/>
</dbReference>
<sequence>MTNSTNRRRAPAMSPEQRREMIVRAALPLVVEYGTSVTTAQIARAAGIGEGTIFRAFGDKETLLAACMAEAARPDDTLAHVAAISLDLPLAERLEEAADALRGYLARMGAVAGALAASGGLRREPGFFAGSRPGQEERATGESGPPEGSTTGSRPPESSTAERRTPEGSTAGSRTPAGPTGAGDGRAQGAAARGGGGSPGIPVSGREASMAATREALMGLFEPEHDRLRAAPERLADAFAFMTMAVGRGGPSPLTSAELVDLFLNGALLKEGEQG</sequence>
<dbReference type="EMBL" id="BAAAQX010000022">
    <property type="protein sequence ID" value="GAA2211725.1"/>
    <property type="molecule type" value="Genomic_DNA"/>
</dbReference>
<evidence type="ECO:0000256" key="3">
    <source>
        <dbReference type="SAM" id="MobiDB-lite"/>
    </source>
</evidence>
<organism evidence="5 6">
    <name type="scientific">Nonomuraea monospora</name>
    <dbReference type="NCBI Taxonomy" id="568818"/>
    <lineage>
        <taxon>Bacteria</taxon>
        <taxon>Bacillati</taxon>
        <taxon>Actinomycetota</taxon>
        <taxon>Actinomycetes</taxon>
        <taxon>Streptosporangiales</taxon>
        <taxon>Streptosporangiaceae</taxon>
        <taxon>Nonomuraea</taxon>
    </lineage>
</organism>
<name>A0ABN3CQK0_9ACTN</name>
<feature type="compositionally biased region" description="Gly residues" evidence="3">
    <location>
        <begin position="180"/>
        <end position="199"/>
    </location>
</feature>
<evidence type="ECO:0000313" key="6">
    <source>
        <dbReference type="Proteomes" id="UP001499843"/>
    </source>
</evidence>
<feature type="DNA-binding region" description="H-T-H motif" evidence="2">
    <location>
        <begin position="38"/>
        <end position="57"/>
    </location>
</feature>
<reference evidence="5 6" key="1">
    <citation type="journal article" date="2019" name="Int. J. Syst. Evol. Microbiol.">
        <title>The Global Catalogue of Microorganisms (GCM) 10K type strain sequencing project: providing services to taxonomists for standard genome sequencing and annotation.</title>
        <authorList>
            <consortium name="The Broad Institute Genomics Platform"/>
            <consortium name="The Broad Institute Genome Sequencing Center for Infectious Disease"/>
            <person name="Wu L."/>
            <person name="Ma J."/>
        </authorList>
    </citation>
    <scope>NUCLEOTIDE SEQUENCE [LARGE SCALE GENOMIC DNA]</scope>
    <source>
        <strain evidence="5 6">JCM 16114</strain>
    </source>
</reference>
<dbReference type="PRINTS" id="PR00455">
    <property type="entry name" value="HTHTETR"/>
</dbReference>
<dbReference type="InterPro" id="IPR050109">
    <property type="entry name" value="HTH-type_TetR-like_transc_reg"/>
</dbReference>
<keyword evidence="6" id="KW-1185">Reference proteome</keyword>
<gene>
    <name evidence="5" type="ORF">GCM10009850_071850</name>
</gene>
<comment type="caution">
    <text evidence="5">The sequence shown here is derived from an EMBL/GenBank/DDBJ whole genome shotgun (WGS) entry which is preliminary data.</text>
</comment>
<keyword evidence="1 2" id="KW-0238">DNA-binding</keyword>
<evidence type="ECO:0000256" key="2">
    <source>
        <dbReference type="PROSITE-ProRule" id="PRU00335"/>
    </source>
</evidence>
<dbReference type="Pfam" id="PF00440">
    <property type="entry name" value="TetR_N"/>
    <property type="match status" value="1"/>
</dbReference>
<evidence type="ECO:0000256" key="1">
    <source>
        <dbReference type="ARBA" id="ARBA00023125"/>
    </source>
</evidence>
<dbReference type="PANTHER" id="PTHR30055">
    <property type="entry name" value="HTH-TYPE TRANSCRIPTIONAL REGULATOR RUTR"/>
    <property type="match status" value="1"/>
</dbReference>
<dbReference type="InterPro" id="IPR001647">
    <property type="entry name" value="HTH_TetR"/>
</dbReference>
<feature type="compositionally biased region" description="Polar residues" evidence="3">
    <location>
        <begin position="148"/>
        <end position="159"/>
    </location>
</feature>
<feature type="domain" description="HTH tetR-type" evidence="4">
    <location>
        <begin position="16"/>
        <end position="75"/>
    </location>
</feature>
<feature type="region of interest" description="Disordered" evidence="3">
    <location>
        <begin position="122"/>
        <end position="205"/>
    </location>
</feature>
<dbReference type="Proteomes" id="UP001499843">
    <property type="component" value="Unassembled WGS sequence"/>
</dbReference>
<dbReference type="RefSeq" id="WP_344484866.1">
    <property type="nucleotide sequence ID" value="NZ_BAAAQX010000022.1"/>
</dbReference>
<dbReference type="Gene3D" id="1.10.357.10">
    <property type="entry name" value="Tetracycline Repressor, domain 2"/>
    <property type="match status" value="1"/>
</dbReference>
<dbReference type="PANTHER" id="PTHR30055:SF209">
    <property type="entry name" value="POSSIBLE TRANSCRIPTIONAL REGULATORY PROTEIN (PROBABLY TETR-FAMILY)"/>
    <property type="match status" value="1"/>
</dbReference>